<sequence>MPRGFYADDRGRVRPVAGGGGRSGSVLLAGLIALSAVGYGGAVGLSAGGGSGGGGGPGSSVEERAVQGGDLARRGDAEGAWQRMGLRELKRTDVQRAPCADASFGRVREFLRQHECTSVDRVLFTVGDDAGNSAVIAVAWVALASRGDAREFQDLVDAPGTGDVKALGTAQVGLAEVAFSGANYGSECDRTTVTVAEAEVATGYVTPEVLDALAEVAARLPR</sequence>
<keyword evidence="2" id="KW-1185">Reference proteome</keyword>
<dbReference type="EMBL" id="PYAX01000002">
    <property type="protein sequence ID" value="PSL57519.1"/>
    <property type="molecule type" value="Genomic_DNA"/>
</dbReference>
<proteinExistence type="predicted"/>
<dbReference type="Proteomes" id="UP000241118">
    <property type="component" value="Unassembled WGS sequence"/>
</dbReference>
<dbReference type="RefSeq" id="WP_106614443.1">
    <property type="nucleotide sequence ID" value="NZ_PYAX01000002.1"/>
</dbReference>
<protein>
    <submittedName>
        <fullName evidence="1">Uncharacterized protein</fullName>
    </submittedName>
</protein>
<evidence type="ECO:0000313" key="1">
    <source>
        <dbReference type="EMBL" id="PSL57519.1"/>
    </source>
</evidence>
<reference evidence="1 2" key="1">
    <citation type="submission" date="2018-03" db="EMBL/GenBank/DDBJ databases">
        <title>Genomic Encyclopedia of Type Strains, Phase III (KMG-III): the genomes of soil and plant-associated and newly described type strains.</title>
        <authorList>
            <person name="Whitman W."/>
        </authorList>
    </citation>
    <scope>NUCLEOTIDE SEQUENCE [LARGE SCALE GENOMIC DNA]</scope>
    <source>
        <strain evidence="1 2">CGMCC 4.7097</strain>
    </source>
</reference>
<name>A0A2P8IGD6_SACCR</name>
<comment type="caution">
    <text evidence="1">The sequence shown here is derived from an EMBL/GenBank/DDBJ whole genome shotgun (WGS) entry which is preliminary data.</text>
</comment>
<accession>A0A2P8IGD6</accession>
<dbReference type="OrthoDB" id="3470137at2"/>
<gene>
    <name evidence="1" type="ORF">B0I31_102498</name>
</gene>
<evidence type="ECO:0000313" key="2">
    <source>
        <dbReference type="Proteomes" id="UP000241118"/>
    </source>
</evidence>
<organism evidence="1 2">
    <name type="scientific">Saccharothrix carnea</name>
    <dbReference type="NCBI Taxonomy" id="1280637"/>
    <lineage>
        <taxon>Bacteria</taxon>
        <taxon>Bacillati</taxon>
        <taxon>Actinomycetota</taxon>
        <taxon>Actinomycetes</taxon>
        <taxon>Pseudonocardiales</taxon>
        <taxon>Pseudonocardiaceae</taxon>
        <taxon>Saccharothrix</taxon>
    </lineage>
</organism>
<dbReference type="AlphaFoldDB" id="A0A2P8IGD6"/>